<dbReference type="InterPro" id="IPR050678">
    <property type="entry name" value="DNA_Partitioning_ATPase"/>
</dbReference>
<gene>
    <name evidence="2" type="ORF">GX576_04530</name>
</gene>
<proteinExistence type="predicted"/>
<evidence type="ECO:0000313" key="2">
    <source>
        <dbReference type="EMBL" id="NLF53659.1"/>
    </source>
</evidence>
<dbReference type="InterPro" id="IPR002586">
    <property type="entry name" value="CobQ/CobB/MinD/ParA_Nub-bd_dom"/>
</dbReference>
<name>A0A7X7LUI2_9RHOO</name>
<dbReference type="SUPFAM" id="SSF52540">
    <property type="entry name" value="P-loop containing nucleoside triphosphate hydrolases"/>
    <property type="match status" value="1"/>
</dbReference>
<dbReference type="InterPro" id="IPR027417">
    <property type="entry name" value="P-loop_NTPase"/>
</dbReference>
<evidence type="ECO:0000259" key="1">
    <source>
        <dbReference type="Pfam" id="PF01656"/>
    </source>
</evidence>
<feature type="domain" description="CobQ/CobB/MinD/ParA nucleotide binding" evidence="1">
    <location>
        <begin position="7"/>
        <end position="189"/>
    </location>
</feature>
<dbReference type="Pfam" id="PF01656">
    <property type="entry name" value="CbiA"/>
    <property type="match status" value="1"/>
</dbReference>
<dbReference type="PANTHER" id="PTHR13696:SF96">
    <property type="entry name" value="COBQ_COBB_MIND_PARA NUCLEOTIDE BINDING DOMAIN-CONTAINING PROTEIN"/>
    <property type="match status" value="1"/>
</dbReference>
<accession>A0A7X7LUI2</accession>
<dbReference type="PIRSF" id="PIRSF009320">
    <property type="entry name" value="Nuc_binding_HP_1000"/>
    <property type="match status" value="1"/>
</dbReference>
<dbReference type="NCBIfam" id="NF041546">
    <property type="entry name" value="ParA_partition"/>
    <property type="match status" value="1"/>
</dbReference>
<dbReference type="PANTHER" id="PTHR13696">
    <property type="entry name" value="P-LOOP CONTAINING NUCLEOSIDE TRIPHOSPHATE HYDROLASE"/>
    <property type="match status" value="1"/>
</dbReference>
<organism evidence="2 3">
    <name type="scientific">Thauera phenolivorans</name>
    <dbReference type="NCBI Taxonomy" id="1792543"/>
    <lineage>
        <taxon>Bacteria</taxon>
        <taxon>Pseudomonadati</taxon>
        <taxon>Pseudomonadota</taxon>
        <taxon>Betaproteobacteria</taxon>
        <taxon>Rhodocyclales</taxon>
        <taxon>Zoogloeaceae</taxon>
        <taxon>Thauera</taxon>
    </lineage>
</organism>
<evidence type="ECO:0000313" key="3">
    <source>
        <dbReference type="Proteomes" id="UP000536534"/>
    </source>
</evidence>
<dbReference type="AlphaFoldDB" id="A0A7X7LUI2"/>
<dbReference type="EMBL" id="JAAYYV010000116">
    <property type="protein sequence ID" value="NLF53659.1"/>
    <property type="molecule type" value="Genomic_DNA"/>
</dbReference>
<protein>
    <submittedName>
        <fullName evidence="2">ParA family protein</fullName>
    </submittedName>
</protein>
<comment type="caution">
    <text evidence="2">The sequence shown here is derived from an EMBL/GenBank/DDBJ whole genome shotgun (WGS) entry which is preliminary data.</text>
</comment>
<reference evidence="2 3" key="1">
    <citation type="journal article" date="2020" name="Biotechnol. Biofuels">
        <title>New insights from the biogas microbiome by comprehensive genome-resolved metagenomics of nearly 1600 species originating from multiple anaerobic digesters.</title>
        <authorList>
            <person name="Campanaro S."/>
            <person name="Treu L."/>
            <person name="Rodriguez-R L.M."/>
            <person name="Kovalovszki A."/>
            <person name="Ziels R.M."/>
            <person name="Maus I."/>
            <person name="Zhu X."/>
            <person name="Kougias P.G."/>
            <person name="Basile A."/>
            <person name="Luo G."/>
            <person name="Schluter A."/>
            <person name="Konstantinidis K.T."/>
            <person name="Angelidaki I."/>
        </authorList>
    </citation>
    <scope>NUCLEOTIDE SEQUENCE [LARGE SCALE GENOMIC DNA]</scope>
    <source>
        <strain evidence="2">AS06rmzACSIP_256</strain>
    </source>
</reference>
<dbReference type="Gene3D" id="3.40.50.300">
    <property type="entry name" value="P-loop containing nucleotide triphosphate hydrolases"/>
    <property type="match status" value="1"/>
</dbReference>
<sequence length="221" mass="23222">MSAPMLIALISQKGGAGKTTVAMQLAAGLALEGYRVAVADLDAQESAARWAASAPGQTPFPAEVKTLRGSPAELAKGLRKLANRVDIVVIDCPPSIEHPHTTGALELCDLALVPVVPSPTDLWSTRAIERLILERQRQRPKLRAALLPNRVMRTALAGDVLEVLQEFSLPVLQTPLSQRSAYALSAVRGGSVFGLGRAAAAAQEVVQALVTAVLGLAERTA</sequence>
<dbReference type="CDD" id="cd02042">
    <property type="entry name" value="ParAB_family"/>
    <property type="match status" value="1"/>
</dbReference>
<dbReference type="InterPro" id="IPR048089">
    <property type="entry name" value="McdA"/>
</dbReference>
<dbReference type="Proteomes" id="UP000536534">
    <property type="component" value="Unassembled WGS sequence"/>
</dbReference>